<dbReference type="InterPro" id="IPR015955">
    <property type="entry name" value="Lactate_DH/Glyco_Ohase_4_C"/>
</dbReference>
<evidence type="ECO:0000259" key="11">
    <source>
        <dbReference type="Pfam" id="PF00056"/>
    </source>
</evidence>
<evidence type="ECO:0000256" key="3">
    <source>
        <dbReference type="ARBA" id="ARBA00023002"/>
    </source>
</evidence>
<evidence type="ECO:0000313" key="13">
    <source>
        <dbReference type="EMBL" id="KGF71961.1"/>
    </source>
</evidence>
<evidence type="ECO:0000256" key="7">
    <source>
        <dbReference type="PIRSR" id="PIRSR000102-1"/>
    </source>
</evidence>
<dbReference type="Gene3D" id="3.90.110.10">
    <property type="entry name" value="Lactate dehydrogenase/glycoside hydrolase, family 4, C-terminal"/>
    <property type="match status" value="1"/>
</dbReference>
<feature type="binding site" evidence="6 8">
    <location>
        <position position="129"/>
    </location>
    <ligand>
        <name>substrate</name>
    </ligand>
</feature>
<dbReference type="OrthoDB" id="9802969at2"/>
<feature type="domain" description="Lactate/malate dehydrogenase N-terminal" evidence="11">
    <location>
        <begin position="13"/>
        <end position="151"/>
    </location>
</feature>
<dbReference type="InterPro" id="IPR001557">
    <property type="entry name" value="L-lactate/malate_DH"/>
</dbReference>
<feature type="binding site" evidence="6 8">
    <location>
        <position position="97"/>
    </location>
    <ligand>
        <name>substrate</name>
    </ligand>
</feature>
<dbReference type="HAMAP" id="MF_00487">
    <property type="entry name" value="Malate_dehydrog_3"/>
    <property type="match status" value="1"/>
</dbReference>
<keyword evidence="2 6" id="KW-0816">Tricarboxylic acid cycle</keyword>
<dbReference type="InterPro" id="IPR011275">
    <property type="entry name" value="Malate_DH_type3"/>
</dbReference>
<dbReference type="CDD" id="cd01339">
    <property type="entry name" value="LDH-like_MDH"/>
    <property type="match status" value="1"/>
</dbReference>
<evidence type="ECO:0000256" key="5">
    <source>
        <dbReference type="ARBA" id="ARBA00049258"/>
    </source>
</evidence>
<dbReference type="NCBIfam" id="NF004863">
    <property type="entry name" value="PRK06223.1"/>
    <property type="match status" value="1"/>
</dbReference>
<evidence type="ECO:0000313" key="14">
    <source>
        <dbReference type="Proteomes" id="UP000030170"/>
    </source>
</evidence>
<evidence type="ECO:0000259" key="12">
    <source>
        <dbReference type="Pfam" id="PF02866"/>
    </source>
</evidence>
<feature type="coiled-coil region" evidence="10">
    <location>
        <begin position="298"/>
        <end position="325"/>
    </location>
</feature>
<comment type="catalytic activity">
    <reaction evidence="6">
        <text>(S)-malate + NAD(+) = oxaloacetate + NADH + H(+)</text>
        <dbReference type="Rhea" id="RHEA:21432"/>
        <dbReference type="ChEBI" id="CHEBI:15378"/>
        <dbReference type="ChEBI" id="CHEBI:15589"/>
        <dbReference type="ChEBI" id="CHEBI:16452"/>
        <dbReference type="ChEBI" id="CHEBI:57540"/>
        <dbReference type="ChEBI" id="CHEBI:57945"/>
        <dbReference type="EC" id="1.1.1.37"/>
    </reaction>
</comment>
<evidence type="ECO:0000256" key="9">
    <source>
        <dbReference type="PIRSR" id="PIRSR000102-3"/>
    </source>
</evidence>
<evidence type="ECO:0000256" key="6">
    <source>
        <dbReference type="HAMAP-Rule" id="MF_00487"/>
    </source>
</evidence>
<comment type="catalytic activity">
    <reaction evidence="5">
        <text>(S)-lactate + NAD(+) = pyruvate + NADH + H(+)</text>
        <dbReference type="Rhea" id="RHEA:23444"/>
        <dbReference type="ChEBI" id="CHEBI:15361"/>
        <dbReference type="ChEBI" id="CHEBI:15378"/>
        <dbReference type="ChEBI" id="CHEBI:16651"/>
        <dbReference type="ChEBI" id="CHEBI:57540"/>
        <dbReference type="ChEBI" id="CHEBI:57945"/>
        <dbReference type="EC" id="1.1.1.27"/>
    </reaction>
</comment>
<dbReference type="InterPro" id="IPR036291">
    <property type="entry name" value="NAD(P)-bd_dom_sf"/>
</dbReference>
<comment type="similarity">
    <text evidence="1">Belongs to the LDH/MDH superfamily. LDH family.</text>
</comment>
<feature type="binding site" evidence="6 8">
    <location>
        <position position="160"/>
    </location>
    <ligand>
        <name>substrate</name>
    </ligand>
</feature>
<gene>
    <name evidence="6" type="primary">mdh</name>
    <name evidence="13" type="ORF">DO97_13685</name>
</gene>
<evidence type="ECO:0000256" key="1">
    <source>
        <dbReference type="ARBA" id="ARBA00006054"/>
    </source>
</evidence>
<dbReference type="GO" id="GO:0006089">
    <property type="term" value="P:lactate metabolic process"/>
    <property type="evidence" value="ECO:0007669"/>
    <property type="project" value="TreeGrafter"/>
</dbReference>
<dbReference type="AlphaFoldDB" id="A0A098TIU5"/>
<evidence type="ECO:0000256" key="8">
    <source>
        <dbReference type="PIRSR" id="PIRSR000102-2"/>
    </source>
</evidence>
<evidence type="ECO:0000256" key="2">
    <source>
        <dbReference type="ARBA" id="ARBA00022532"/>
    </source>
</evidence>
<dbReference type="Gene3D" id="3.40.50.720">
    <property type="entry name" value="NAD(P)-binding Rossmann-like Domain"/>
    <property type="match status" value="1"/>
</dbReference>
<reference evidence="13 14" key="1">
    <citation type="journal article" date="2014" name="Mol. Ecol.">
        <title>Evolution of Synechococcus.</title>
        <authorList>
            <person name="Dvorak P."/>
            <person name="Casamatta D."/>
            <person name="Hasler P."/>
            <person name="Poulickova A."/>
            <person name="Ondrej V."/>
            <person name="Sanges R."/>
        </authorList>
    </citation>
    <scope>NUCLEOTIDE SEQUENCE [LARGE SCALE GENOMIC DNA]</scope>
    <source>
        <strain evidence="13 14">CAUP A 1101</strain>
    </source>
</reference>
<proteinExistence type="inferred from homology"/>
<dbReference type="EMBL" id="JJML01000042">
    <property type="protein sequence ID" value="KGF71961.1"/>
    <property type="molecule type" value="Genomic_DNA"/>
</dbReference>
<dbReference type="Proteomes" id="UP000030170">
    <property type="component" value="Unassembled WGS sequence"/>
</dbReference>
<feature type="binding site" evidence="6 9">
    <location>
        <position position="104"/>
    </location>
    <ligand>
        <name>NAD(+)</name>
        <dbReference type="ChEBI" id="CHEBI:57540"/>
    </ligand>
</feature>
<accession>A0A098TIU5</accession>
<dbReference type="GO" id="GO:0004459">
    <property type="term" value="F:L-lactate dehydrogenase (NAD+) activity"/>
    <property type="evidence" value="ECO:0007669"/>
    <property type="project" value="UniProtKB-EC"/>
</dbReference>
<dbReference type="GO" id="GO:0006099">
    <property type="term" value="P:tricarboxylic acid cycle"/>
    <property type="evidence" value="ECO:0007669"/>
    <property type="project" value="UniProtKB-UniRule"/>
</dbReference>
<dbReference type="Pfam" id="PF02866">
    <property type="entry name" value="Ldh_1_C"/>
    <property type="match status" value="1"/>
</dbReference>
<feature type="binding site" evidence="6 9">
    <location>
        <begin position="18"/>
        <end position="23"/>
    </location>
    <ligand>
        <name>NAD(+)</name>
        <dbReference type="ChEBI" id="CHEBI:57540"/>
    </ligand>
</feature>
<dbReference type="RefSeq" id="WP_036535181.1">
    <property type="nucleotide sequence ID" value="NZ_JJML01000042.1"/>
</dbReference>
<keyword evidence="4 6" id="KW-0520">NAD</keyword>
<dbReference type="InterPro" id="IPR022383">
    <property type="entry name" value="Lactate/malate_DH_C"/>
</dbReference>
<dbReference type="FunFam" id="3.40.50.720:FF:000018">
    <property type="entry name" value="Malate dehydrogenase"/>
    <property type="match status" value="1"/>
</dbReference>
<comment type="function">
    <text evidence="6">Catalyzes the reversible oxidation of malate to oxaloacetate.</text>
</comment>
<dbReference type="GO" id="GO:0030060">
    <property type="term" value="F:L-malate dehydrogenase (NAD+) activity"/>
    <property type="evidence" value="ECO:0007669"/>
    <property type="project" value="UniProtKB-UniRule"/>
</dbReference>
<dbReference type="SUPFAM" id="SSF56327">
    <property type="entry name" value="LDH C-terminal domain-like"/>
    <property type="match status" value="1"/>
</dbReference>
<dbReference type="EC" id="1.1.1.37" evidence="6"/>
<dbReference type="InterPro" id="IPR001236">
    <property type="entry name" value="Lactate/malate_DH_N"/>
</dbReference>
<protein>
    <recommendedName>
        <fullName evidence="6">Malate dehydrogenase</fullName>
        <ecNumber evidence="6">1.1.1.37</ecNumber>
    </recommendedName>
</protein>
<name>A0A098TIU5_9CYAN</name>
<organism evidence="13 14">
    <name type="scientific">Neosynechococcus sphagnicola sy1</name>
    <dbReference type="NCBI Taxonomy" id="1497020"/>
    <lineage>
        <taxon>Bacteria</taxon>
        <taxon>Bacillati</taxon>
        <taxon>Cyanobacteriota</taxon>
        <taxon>Cyanophyceae</taxon>
        <taxon>Neosynechococcales</taxon>
        <taxon>Neosynechococcaceae</taxon>
        <taxon>Neosynechococcus</taxon>
    </lineage>
</organism>
<feature type="domain" description="Lactate/malate dehydrogenase C-terminal" evidence="12">
    <location>
        <begin position="156"/>
        <end position="317"/>
    </location>
</feature>
<dbReference type="Pfam" id="PF00056">
    <property type="entry name" value="Ldh_1_N"/>
    <property type="match status" value="1"/>
</dbReference>
<dbReference type="SUPFAM" id="SSF51735">
    <property type="entry name" value="NAD(P)-binding Rossmann-fold domains"/>
    <property type="match status" value="1"/>
</dbReference>
<keyword evidence="10" id="KW-0175">Coiled coil</keyword>
<comment type="caution">
    <text evidence="13">The sequence shown here is derived from an EMBL/GenBank/DDBJ whole genome shotgun (WGS) entry which is preliminary data.</text>
</comment>
<feature type="binding site" evidence="6 9">
    <location>
        <begin position="127"/>
        <end position="129"/>
    </location>
    <ligand>
        <name>NAD(+)</name>
        <dbReference type="ChEBI" id="CHEBI:57540"/>
    </ligand>
</feature>
<dbReference type="NCBIfam" id="TIGR01763">
    <property type="entry name" value="MalateDH_bact"/>
    <property type="match status" value="1"/>
</dbReference>
<keyword evidence="14" id="KW-1185">Reference proteome</keyword>
<evidence type="ECO:0000256" key="4">
    <source>
        <dbReference type="ARBA" id="ARBA00023027"/>
    </source>
</evidence>
<dbReference type="PIRSF" id="PIRSF000102">
    <property type="entry name" value="Lac_mal_DH"/>
    <property type="match status" value="1"/>
</dbReference>
<dbReference type="PANTHER" id="PTHR43128:SF16">
    <property type="entry name" value="L-LACTATE DEHYDROGENASE"/>
    <property type="match status" value="1"/>
</dbReference>
<evidence type="ECO:0000256" key="10">
    <source>
        <dbReference type="SAM" id="Coils"/>
    </source>
</evidence>
<dbReference type="FunFam" id="3.90.110.10:FF:000004">
    <property type="entry name" value="Malate dehydrogenase"/>
    <property type="match status" value="1"/>
</dbReference>
<sequence length="327" mass="34884">MTIDAAITCSSPRVAIIGAGNVGSTLAQRIIEKNLADVVLLDVVAGRPQGIALDLLEARGIEHHDRQIVGTLDYADTAHANIVVITAGLPRRPGISRDDLAQTNAQIVMEATQRAIAYSPNAILIVVTNPLDVMTYLAWQVSGLPAHRVMGMAGVLDSARFQTFIALELGLSITDIHAMVLGSHGDLMVPLPRYTTVRGIPISDLLEPAVIERLVERTRNGGAEIVNLMQTGGAYYAPAASVCQMIEAILLNRPRLLPIAAYLEGEYGLQDVFLGVPCRLGCHGVAQILELDLQAGELAALQGAAQAVREQLDRVQAMLAALASTRR</sequence>
<feature type="binding site" evidence="6 9">
    <location>
        <position position="42"/>
    </location>
    <ligand>
        <name>NAD(+)</name>
        <dbReference type="ChEBI" id="CHEBI:57540"/>
    </ligand>
</feature>
<dbReference type="PANTHER" id="PTHR43128">
    <property type="entry name" value="L-2-HYDROXYCARBOXYLATE DEHYDROGENASE (NAD(P)(+))"/>
    <property type="match status" value="1"/>
</dbReference>
<comment type="similarity">
    <text evidence="6">Belongs to the LDH/MDH superfamily. MDH type 3 family.</text>
</comment>
<keyword evidence="3 6" id="KW-0560">Oxidoreductase</keyword>
<dbReference type="PRINTS" id="PR00086">
    <property type="entry name" value="LLDHDRGNASE"/>
</dbReference>
<feature type="active site" description="Proton acceptor" evidence="6 7">
    <location>
        <position position="184"/>
    </location>
</feature>
<dbReference type="STRING" id="1497020.DO97_13685"/>
<feature type="binding site" evidence="6 8">
    <location>
        <position position="91"/>
    </location>
    <ligand>
        <name>substrate</name>
    </ligand>
</feature>